<dbReference type="eggNOG" id="ENOG5033K3J">
    <property type="taxonomic scope" value="Bacteria"/>
</dbReference>
<dbReference type="STRING" id="694427.Palpr_2294"/>
<dbReference type="KEGG" id="ppn:Palpr_2294"/>
<accession>E4T6T6</accession>
<feature type="transmembrane region" description="Helical" evidence="1">
    <location>
        <begin position="30"/>
        <end position="53"/>
    </location>
</feature>
<evidence type="ECO:0000313" key="3">
    <source>
        <dbReference type="Proteomes" id="UP000008718"/>
    </source>
</evidence>
<proteinExistence type="predicted"/>
<feature type="transmembrane region" description="Helical" evidence="1">
    <location>
        <begin position="73"/>
        <end position="96"/>
    </location>
</feature>
<feature type="transmembrane region" description="Helical" evidence="1">
    <location>
        <begin position="160"/>
        <end position="183"/>
    </location>
</feature>
<dbReference type="RefSeq" id="WP_013445799.1">
    <property type="nucleotide sequence ID" value="NC_014734.1"/>
</dbReference>
<organism evidence="2 3">
    <name type="scientific">Paludibacter propionicigenes (strain DSM 17365 / JCM 13257 / WB4)</name>
    <dbReference type="NCBI Taxonomy" id="694427"/>
    <lineage>
        <taxon>Bacteria</taxon>
        <taxon>Pseudomonadati</taxon>
        <taxon>Bacteroidota</taxon>
        <taxon>Bacteroidia</taxon>
        <taxon>Bacteroidales</taxon>
        <taxon>Paludibacteraceae</taxon>
        <taxon>Paludibacter</taxon>
    </lineage>
</organism>
<reference key="1">
    <citation type="submission" date="2010-11" db="EMBL/GenBank/DDBJ databases">
        <title>The complete genome of Paludibacter propionicigenes DSM 17365.</title>
        <authorList>
            <consortium name="US DOE Joint Genome Institute (JGI-PGF)"/>
            <person name="Lucas S."/>
            <person name="Copeland A."/>
            <person name="Lapidus A."/>
            <person name="Bruce D."/>
            <person name="Goodwin L."/>
            <person name="Pitluck S."/>
            <person name="Kyrpides N."/>
            <person name="Mavromatis K."/>
            <person name="Ivanova N."/>
            <person name="Munk A.C."/>
            <person name="Brettin T."/>
            <person name="Detter J.C."/>
            <person name="Han C."/>
            <person name="Tapia R."/>
            <person name="Land M."/>
            <person name="Hauser L."/>
            <person name="Markowitz V."/>
            <person name="Cheng J.-F."/>
            <person name="Hugenholtz P."/>
            <person name="Woyke T."/>
            <person name="Wu D."/>
            <person name="Gronow S."/>
            <person name="Wellnitz S."/>
            <person name="Brambilla E."/>
            <person name="Klenk H.-P."/>
            <person name="Eisen J.A."/>
        </authorList>
    </citation>
    <scope>NUCLEOTIDE SEQUENCE</scope>
    <source>
        <strain>WB4</strain>
    </source>
</reference>
<gene>
    <name evidence="2" type="ordered locus">Palpr_2294</name>
</gene>
<name>E4T6T6_PALPW</name>
<feature type="transmembrane region" description="Helical" evidence="1">
    <location>
        <begin position="117"/>
        <end position="140"/>
    </location>
</feature>
<protein>
    <submittedName>
        <fullName evidence="2">Uncharacterized protein</fullName>
    </submittedName>
</protein>
<keyword evidence="1" id="KW-0812">Transmembrane</keyword>
<dbReference type="AlphaFoldDB" id="E4T6T6"/>
<keyword evidence="1" id="KW-0472">Membrane</keyword>
<evidence type="ECO:0000256" key="1">
    <source>
        <dbReference type="SAM" id="Phobius"/>
    </source>
</evidence>
<reference evidence="2 3" key="2">
    <citation type="journal article" date="2011" name="Stand. Genomic Sci.">
        <title>Complete genome sequence of Paludibacter propionicigenes type strain (WB4).</title>
        <authorList>
            <person name="Gronow S."/>
            <person name="Munk C."/>
            <person name="Lapidus A."/>
            <person name="Nolan M."/>
            <person name="Lucas S."/>
            <person name="Hammon N."/>
            <person name="Deshpande S."/>
            <person name="Cheng J.F."/>
            <person name="Tapia R."/>
            <person name="Han C."/>
            <person name="Goodwin L."/>
            <person name="Pitluck S."/>
            <person name="Liolios K."/>
            <person name="Ivanova N."/>
            <person name="Mavromatis K."/>
            <person name="Mikhailova N."/>
            <person name="Pati A."/>
            <person name="Chen A."/>
            <person name="Palaniappan K."/>
            <person name="Land M."/>
            <person name="Hauser L."/>
            <person name="Chang Y.J."/>
            <person name="Jeffries C.D."/>
            <person name="Brambilla E."/>
            <person name="Rohde M."/>
            <person name="Goker M."/>
            <person name="Detter J.C."/>
            <person name="Woyke T."/>
            <person name="Bristow J."/>
            <person name="Eisen J.A."/>
            <person name="Markowitz V."/>
            <person name="Hugenholtz P."/>
            <person name="Kyrpides N.C."/>
            <person name="Klenk H.P."/>
        </authorList>
    </citation>
    <scope>NUCLEOTIDE SEQUENCE [LARGE SCALE GENOMIC DNA]</scope>
    <source>
        <strain evidence="3">DSM 17365 / JCM 13257 / WB4</strain>
    </source>
</reference>
<dbReference type="OrthoDB" id="797514at2"/>
<dbReference type="HOGENOM" id="CLU_1218875_0_0_10"/>
<dbReference type="Proteomes" id="UP000008718">
    <property type="component" value="Chromosome"/>
</dbReference>
<dbReference type="EMBL" id="CP002345">
    <property type="protein sequence ID" value="ADQ80430.1"/>
    <property type="molecule type" value="Genomic_DNA"/>
</dbReference>
<keyword evidence="3" id="KW-1185">Reference proteome</keyword>
<evidence type="ECO:0000313" key="2">
    <source>
        <dbReference type="EMBL" id="ADQ80430.1"/>
    </source>
</evidence>
<keyword evidence="1" id="KW-1133">Transmembrane helix</keyword>
<sequence length="209" mass="24307">METKYTYENIKDNFVVGLKGIFKIVGLKEIIFSVVNILSISLSIIIIICSFIFELDEYKLIVEIVGLMVNFLPSILGFTIAGYTLVVGFIQSGMLSKISEPIEDSKYSLYQNMSSNFALNVIFQGFALIFAFFVHFIIYFDNEIISNIEIYYYDIINKLGLFLILYWFIISLFLVIQITINIFNFSQLHHYFINKEKLDKINNLKKTKK</sequence>